<dbReference type="AlphaFoldDB" id="A0A0D0F2B4"/>
<dbReference type="PROSITE" id="PS51352">
    <property type="entry name" value="THIOREDOXIN_2"/>
    <property type="match status" value="1"/>
</dbReference>
<dbReference type="InterPro" id="IPR012336">
    <property type="entry name" value="Thioredoxin-like_fold"/>
</dbReference>
<organism evidence="7 9">
    <name type="scientific">Flavobacterium hibernum</name>
    <dbReference type="NCBI Taxonomy" id="37752"/>
    <lineage>
        <taxon>Bacteria</taxon>
        <taxon>Pseudomonadati</taxon>
        <taxon>Bacteroidota</taxon>
        <taxon>Flavobacteriia</taxon>
        <taxon>Flavobacteriales</taxon>
        <taxon>Flavobacteriaceae</taxon>
        <taxon>Flavobacterium</taxon>
    </lineage>
</organism>
<feature type="signal peptide" evidence="5">
    <location>
        <begin position="1"/>
        <end position="22"/>
    </location>
</feature>
<feature type="chain" id="PRO_5002226650" description="Thioredoxin domain-containing protein" evidence="5">
    <location>
        <begin position="23"/>
        <end position="351"/>
    </location>
</feature>
<evidence type="ECO:0000256" key="1">
    <source>
        <dbReference type="ARBA" id="ARBA00004196"/>
    </source>
</evidence>
<feature type="domain" description="Thioredoxin" evidence="6">
    <location>
        <begin position="213"/>
        <end position="351"/>
    </location>
</feature>
<protein>
    <recommendedName>
        <fullName evidence="6">Thioredoxin domain-containing protein</fullName>
    </recommendedName>
</protein>
<evidence type="ECO:0000256" key="3">
    <source>
        <dbReference type="ARBA" id="ARBA00023157"/>
    </source>
</evidence>
<evidence type="ECO:0000313" key="7">
    <source>
        <dbReference type="EMBL" id="KIO53701.1"/>
    </source>
</evidence>
<dbReference type="Proteomes" id="UP000032061">
    <property type="component" value="Unassembled WGS sequence"/>
</dbReference>
<dbReference type="PANTHER" id="PTHR42852">
    <property type="entry name" value="THIOL:DISULFIDE INTERCHANGE PROTEIN DSBE"/>
    <property type="match status" value="1"/>
</dbReference>
<evidence type="ECO:0000313" key="10">
    <source>
        <dbReference type="Proteomes" id="UP000198302"/>
    </source>
</evidence>
<dbReference type="EMBL" id="MUGX01000006">
    <property type="protein sequence ID" value="OXA90695.1"/>
    <property type="molecule type" value="Genomic_DNA"/>
</dbReference>
<keyword evidence="4" id="KW-0676">Redox-active center</keyword>
<dbReference type="STRING" id="37752.IW18_04950"/>
<dbReference type="Gene3D" id="3.40.30.10">
    <property type="entry name" value="Glutaredoxin"/>
    <property type="match status" value="1"/>
</dbReference>
<dbReference type="InterPro" id="IPR050553">
    <property type="entry name" value="Thioredoxin_ResA/DsbE_sf"/>
</dbReference>
<dbReference type="RefSeq" id="WP_041516476.1">
    <property type="nucleotide sequence ID" value="NZ_JPRK01000005.1"/>
</dbReference>
<reference evidence="8 10" key="2">
    <citation type="submission" date="2016-11" db="EMBL/GenBank/DDBJ databases">
        <title>Whole genomes of Flavobacteriaceae.</title>
        <authorList>
            <person name="Stine C."/>
            <person name="Li C."/>
            <person name="Tadesse D."/>
        </authorList>
    </citation>
    <scope>NUCLEOTIDE SEQUENCE [LARGE SCALE GENOMIC DNA]</scope>
    <source>
        <strain evidence="8 10">ATCC 51468</strain>
    </source>
</reference>
<evidence type="ECO:0000259" key="6">
    <source>
        <dbReference type="PROSITE" id="PS51352"/>
    </source>
</evidence>
<name>A0A0D0F2B4_9FLAO</name>
<gene>
    <name evidence="8" type="ORF">B0A73_02885</name>
    <name evidence="7" type="ORF">IW18_04950</name>
</gene>
<keyword evidence="2" id="KW-0201">Cytochrome c-type biogenesis</keyword>
<dbReference type="EMBL" id="JPRK01000005">
    <property type="protein sequence ID" value="KIO53701.1"/>
    <property type="molecule type" value="Genomic_DNA"/>
</dbReference>
<evidence type="ECO:0000256" key="4">
    <source>
        <dbReference type="ARBA" id="ARBA00023284"/>
    </source>
</evidence>
<dbReference type="OrthoDB" id="710833at2"/>
<comment type="subcellular location">
    <subcellularLocation>
        <location evidence="1">Cell envelope</location>
    </subcellularLocation>
</comment>
<dbReference type="PANTHER" id="PTHR42852:SF6">
    <property type="entry name" value="THIOL:DISULFIDE INTERCHANGE PROTEIN DSBE"/>
    <property type="match status" value="1"/>
</dbReference>
<dbReference type="CDD" id="cd02966">
    <property type="entry name" value="TlpA_like_family"/>
    <property type="match status" value="1"/>
</dbReference>
<keyword evidence="3" id="KW-1015">Disulfide bond</keyword>
<sequence length="351" mass="41238">MKLFLRIFLVCAILVNSNAAFSQKRNVIEGRTLNEIQKDTVLFVTGMLDKKYYEFPEIFAVVIDNKFRIKKTFSYPHRYFLAWASERNNVPFHSESFFLDNSTKTITVGLKNETVGNSSLEFTKKFIPYMLKGTNVVEIETYEYEHGLEFDSKLISYIRQNPDSYVALWFLIERFEDAGFSKVYEEAIDLFSDKMKTGKLWGIISKEIKNTRIRQNEKFPQFVLKDIDLKSEKIILPEKKIVLIDFWFSRCKPCLAQLPKLKEIYERFASTNKFEIIGISTDKAINIDLWKKRVSDNQLKWKSFLDENAFESDKEKIRSFPTNFLVDANGVVIKKNISLLDLEEFLNKNLK</sequence>
<dbReference type="GO" id="GO:0017004">
    <property type="term" value="P:cytochrome complex assembly"/>
    <property type="evidence" value="ECO:0007669"/>
    <property type="project" value="UniProtKB-KW"/>
</dbReference>
<dbReference type="InterPro" id="IPR013766">
    <property type="entry name" value="Thioredoxin_domain"/>
</dbReference>
<accession>A0A0D0F2B4</accession>
<keyword evidence="10" id="KW-1185">Reference proteome</keyword>
<dbReference type="Proteomes" id="UP000198302">
    <property type="component" value="Unassembled WGS sequence"/>
</dbReference>
<dbReference type="InterPro" id="IPR036249">
    <property type="entry name" value="Thioredoxin-like_sf"/>
</dbReference>
<proteinExistence type="predicted"/>
<reference evidence="7 9" key="1">
    <citation type="submission" date="2015-01" db="EMBL/GenBank/DDBJ databases">
        <title>Genome of Flavobacterium hibernum DSM 12611.</title>
        <authorList>
            <person name="Stropko S.J."/>
            <person name="Pipes S.E."/>
            <person name="Newman J.D."/>
        </authorList>
    </citation>
    <scope>NUCLEOTIDE SEQUENCE [LARGE SCALE GENOMIC DNA]</scope>
    <source>
        <strain evidence="7 9">DSM 12611</strain>
    </source>
</reference>
<evidence type="ECO:0000256" key="5">
    <source>
        <dbReference type="SAM" id="SignalP"/>
    </source>
</evidence>
<comment type="caution">
    <text evidence="7">The sequence shown here is derived from an EMBL/GenBank/DDBJ whole genome shotgun (WGS) entry which is preliminary data.</text>
</comment>
<dbReference type="GO" id="GO:0030313">
    <property type="term" value="C:cell envelope"/>
    <property type="evidence" value="ECO:0007669"/>
    <property type="project" value="UniProtKB-SubCell"/>
</dbReference>
<evidence type="ECO:0000313" key="8">
    <source>
        <dbReference type="EMBL" id="OXA90695.1"/>
    </source>
</evidence>
<dbReference type="SUPFAM" id="SSF52833">
    <property type="entry name" value="Thioredoxin-like"/>
    <property type="match status" value="1"/>
</dbReference>
<evidence type="ECO:0000256" key="2">
    <source>
        <dbReference type="ARBA" id="ARBA00022748"/>
    </source>
</evidence>
<keyword evidence="5" id="KW-0732">Signal</keyword>
<dbReference type="Pfam" id="PF13905">
    <property type="entry name" value="Thioredoxin_8"/>
    <property type="match status" value="1"/>
</dbReference>
<evidence type="ECO:0000313" key="9">
    <source>
        <dbReference type="Proteomes" id="UP000032061"/>
    </source>
</evidence>